<dbReference type="EMBL" id="QXJM01000040">
    <property type="protein sequence ID" value="RIE01043.1"/>
    <property type="molecule type" value="Genomic_DNA"/>
</dbReference>
<protein>
    <recommendedName>
        <fullName evidence="2">histidine kinase</fullName>
        <ecNumber evidence="2">2.7.13.3</ecNumber>
    </recommendedName>
</protein>
<dbReference type="PROSITE" id="PS50109">
    <property type="entry name" value="HIS_KIN"/>
    <property type="match status" value="1"/>
</dbReference>
<keyword evidence="7" id="KW-0067">ATP-binding</keyword>
<dbReference type="InterPro" id="IPR035965">
    <property type="entry name" value="PAS-like_dom_sf"/>
</dbReference>
<dbReference type="Gene3D" id="1.10.287.130">
    <property type="match status" value="1"/>
</dbReference>
<dbReference type="Pfam" id="PF00512">
    <property type="entry name" value="HisKA"/>
    <property type="match status" value="1"/>
</dbReference>
<keyword evidence="11" id="KW-1185">Reference proteome</keyword>
<evidence type="ECO:0000313" key="11">
    <source>
        <dbReference type="Proteomes" id="UP000266340"/>
    </source>
</evidence>
<evidence type="ECO:0000256" key="5">
    <source>
        <dbReference type="ARBA" id="ARBA00022741"/>
    </source>
</evidence>
<dbReference type="SUPFAM" id="SSF55874">
    <property type="entry name" value="ATPase domain of HSP90 chaperone/DNA topoisomerase II/histidine kinase"/>
    <property type="match status" value="1"/>
</dbReference>
<dbReference type="AlphaFoldDB" id="A0A398CEB0"/>
<dbReference type="InterPro" id="IPR036890">
    <property type="entry name" value="HATPase_C_sf"/>
</dbReference>
<proteinExistence type="predicted"/>
<keyword evidence="5" id="KW-0547">Nucleotide-binding</keyword>
<gene>
    <name evidence="10" type="ORF">D3H35_21625</name>
</gene>
<dbReference type="OrthoDB" id="9815750at2"/>
<reference evidence="10 11" key="1">
    <citation type="submission" date="2018-09" db="EMBL/GenBank/DDBJ databases">
        <title>Cohnella cavernae sp. nov., isolated from a karst cave.</title>
        <authorList>
            <person name="Zhu H."/>
        </authorList>
    </citation>
    <scope>NUCLEOTIDE SEQUENCE [LARGE SCALE GENOMIC DNA]</scope>
    <source>
        <strain evidence="10 11">K2E09-144</strain>
    </source>
</reference>
<name>A0A398CEB0_9BACL</name>
<dbReference type="InterPro" id="IPR003661">
    <property type="entry name" value="HisK_dim/P_dom"/>
</dbReference>
<dbReference type="InterPro" id="IPR036097">
    <property type="entry name" value="HisK_dim/P_sf"/>
</dbReference>
<evidence type="ECO:0000256" key="7">
    <source>
        <dbReference type="ARBA" id="ARBA00022840"/>
    </source>
</evidence>
<dbReference type="PRINTS" id="PR00344">
    <property type="entry name" value="BCTRLSENSOR"/>
</dbReference>
<dbReference type="SMART" id="SM00388">
    <property type="entry name" value="HisKA"/>
    <property type="match status" value="1"/>
</dbReference>
<dbReference type="Gene3D" id="3.30.450.20">
    <property type="entry name" value="PAS domain"/>
    <property type="match status" value="1"/>
</dbReference>
<comment type="caution">
    <text evidence="10">The sequence shown here is derived from an EMBL/GenBank/DDBJ whole genome shotgun (WGS) entry which is preliminary data.</text>
</comment>
<dbReference type="PANTHER" id="PTHR43065">
    <property type="entry name" value="SENSOR HISTIDINE KINASE"/>
    <property type="match status" value="1"/>
</dbReference>
<dbReference type="Pfam" id="PF02518">
    <property type="entry name" value="HATPase_c"/>
    <property type="match status" value="1"/>
</dbReference>
<evidence type="ECO:0000256" key="2">
    <source>
        <dbReference type="ARBA" id="ARBA00012438"/>
    </source>
</evidence>
<organism evidence="10 11">
    <name type="scientific">Cohnella faecalis</name>
    <dbReference type="NCBI Taxonomy" id="2315694"/>
    <lineage>
        <taxon>Bacteria</taxon>
        <taxon>Bacillati</taxon>
        <taxon>Bacillota</taxon>
        <taxon>Bacilli</taxon>
        <taxon>Bacillales</taxon>
        <taxon>Paenibacillaceae</taxon>
        <taxon>Cohnella</taxon>
    </lineage>
</organism>
<evidence type="ECO:0000313" key="10">
    <source>
        <dbReference type="EMBL" id="RIE01043.1"/>
    </source>
</evidence>
<keyword evidence="3" id="KW-0597">Phosphoprotein</keyword>
<dbReference type="Proteomes" id="UP000266340">
    <property type="component" value="Unassembled WGS sequence"/>
</dbReference>
<dbReference type="CDD" id="cd00082">
    <property type="entry name" value="HisKA"/>
    <property type="match status" value="1"/>
</dbReference>
<evidence type="ECO:0000259" key="9">
    <source>
        <dbReference type="PROSITE" id="PS50109"/>
    </source>
</evidence>
<dbReference type="InterPro" id="IPR004358">
    <property type="entry name" value="Sig_transdc_His_kin-like_C"/>
</dbReference>
<dbReference type="RefSeq" id="WP_119151309.1">
    <property type="nucleotide sequence ID" value="NZ_JBHSOV010000014.1"/>
</dbReference>
<dbReference type="SMART" id="SM00387">
    <property type="entry name" value="HATPase_c"/>
    <property type="match status" value="1"/>
</dbReference>
<dbReference type="InterPro" id="IPR005467">
    <property type="entry name" value="His_kinase_dom"/>
</dbReference>
<keyword evidence="4" id="KW-0808">Transferase</keyword>
<dbReference type="PANTHER" id="PTHR43065:SF10">
    <property type="entry name" value="PEROXIDE STRESS-ACTIVATED HISTIDINE KINASE MAK3"/>
    <property type="match status" value="1"/>
</dbReference>
<dbReference type="InterPro" id="IPR003594">
    <property type="entry name" value="HATPase_dom"/>
</dbReference>
<dbReference type="GO" id="GO:0005524">
    <property type="term" value="F:ATP binding"/>
    <property type="evidence" value="ECO:0007669"/>
    <property type="project" value="UniProtKB-KW"/>
</dbReference>
<dbReference type="GO" id="GO:0000155">
    <property type="term" value="F:phosphorelay sensor kinase activity"/>
    <property type="evidence" value="ECO:0007669"/>
    <property type="project" value="InterPro"/>
</dbReference>
<keyword evidence="8" id="KW-0902">Two-component regulatory system</keyword>
<evidence type="ECO:0000256" key="1">
    <source>
        <dbReference type="ARBA" id="ARBA00000085"/>
    </source>
</evidence>
<evidence type="ECO:0000256" key="4">
    <source>
        <dbReference type="ARBA" id="ARBA00022679"/>
    </source>
</evidence>
<dbReference type="EC" id="2.7.13.3" evidence="2"/>
<accession>A0A398CEB0</accession>
<evidence type="ECO:0000256" key="8">
    <source>
        <dbReference type="ARBA" id="ARBA00023012"/>
    </source>
</evidence>
<comment type="catalytic activity">
    <reaction evidence="1">
        <text>ATP + protein L-histidine = ADP + protein N-phospho-L-histidine.</text>
        <dbReference type="EC" id="2.7.13.3"/>
    </reaction>
</comment>
<dbReference type="SUPFAM" id="SSF55785">
    <property type="entry name" value="PYP-like sensor domain (PAS domain)"/>
    <property type="match status" value="1"/>
</dbReference>
<keyword evidence="6 10" id="KW-0418">Kinase</keyword>
<sequence length="384" mass="43035">MDVSLQSNGADGRAGHPISVRRERHVRRFAERFLYMEEGAGVIIIDSEFRIVEMSEMVARLFGCRRSDWLNRPVEGWFGHLELDCPLFDRTLLEGCSFANRSFKWGRGEIAKSLMLDGDVLEPNGKGKGAYVLFRDASHLLVLEEQIRRSDRLKTIGQIAAGTAHEIRNPLTAIKGFMQLLQKSLTDKSMAKETEFIGIVMMELERVNDLVSEFLLLSKPKKVKLQSIRIGSIIQELLPMIRGEAMLHDVIVQYEEEESLPPIVVDKEQLKQVFLNLSKNAIEAMGNEGTLTIRERRRADRHGHIAVDIQDTGTGISPDMLERVFDPFFTTKPQGTGLGLSICQRIVHDMGGSIEAESEPSGTTFTVWLPFSHGSGGAVSRDDV</sequence>
<feature type="domain" description="Histidine kinase" evidence="9">
    <location>
        <begin position="162"/>
        <end position="373"/>
    </location>
</feature>
<evidence type="ECO:0000256" key="6">
    <source>
        <dbReference type="ARBA" id="ARBA00022777"/>
    </source>
</evidence>
<dbReference type="SUPFAM" id="SSF47384">
    <property type="entry name" value="Homodimeric domain of signal transducing histidine kinase"/>
    <property type="match status" value="1"/>
</dbReference>
<dbReference type="Gene3D" id="3.30.565.10">
    <property type="entry name" value="Histidine kinase-like ATPase, C-terminal domain"/>
    <property type="match status" value="1"/>
</dbReference>
<evidence type="ECO:0000256" key="3">
    <source>
        <dbReference type="ARBA" id="ARBA00022553"/>
    </source>
</evidence>